<comment type="similarity">
    <text evidence="4 14">Belongs to the cytochrome P450 family.</text>
</comment>
<evidence type="ECO:0000313" key="16">
    <source>
        <dbReference type="Proteomes" id="UP000515158"/>
    </source>
</evidence>
<dbReference type="Pfam" id="PF00067">
    <property type="entry name" value="p450"/>
    <property type="match status" value="1"/>
</dbReference>
<dbReference type="InterPro" id="IPR001128">
    <property type="entry name" value="Cyt_P450"/>
</dbReference>
<evidence type="ECO:0000256" key="6">
    <source>
        <dbReference type="ARBA" id="ARBA00022723"/>
    </source>
</evidence>
<evidence type="ECO:0000256" key="4">
    <source>
        <dbReference type="ARBA" id="ARBA00010617"/>
    </source>
</evidence>
<reference evidence="17" key="1">
    <citation type="submission" date="2025-08" db="UniProtKB">
        <authorList>
            <consortium name="RefSeq"/>
        </authorList>
    </citation>
    <scope>IDENTIFICATION</scope>
    <source>
        <tissue evidence="17">Total insect</tissue>
    </source>
</reference>
<evidence type="ECO:0000256" key="2">
    <source>
        <dbReference type="ARBA" id="ARBA00004174"/>
    </source>
</evidence>
<keyword evidence="10 13" id="KW-0408">Iron</keyword>
<feature type="binding site" description="axial binding residue" evidence="13">
    <location>
        <position position="366"/>
    </location>
    <ligand>
        <name>heme</name>
        <dbReference type="ChEBI" id="CHEBI:30413"/>
    </ligand>
    <ligandPart>
        <name>Fe</name>
        <dbReference type="ChEBI" id="CHEBI:18248"/>
    </ligandPart>
</feature>
<dbReference type="GeneID" id="117653089"/>
<keyword evidence="12" id="KW-0472">Membrane</keyword>
<dbReference type="GO" id="GO:0005506">
    <property type="term" value="F:iron ion binding"/>
    <property type="evidence" value="ECO:0007669"/>
    <property type="project" value="InterPro"/>
</dbReference>
<accession>A0A6P9A8J0</accession>
<dbReference type="AlphaFoldDB" id="A0A6P9A8J0"/>
<protein>
    <submittedName>
        <fullName evidence="17">Cytochrome P450 4V2-like</fullName>
    </submittedName>
</protein>
<comment type="cofactor">
    <cofactor evidence="1 13">
        <name>heme</name>
        <dbReference type="ChEBI" id="CHEBI:30413"/>
    </cofactor>
</comment>
<evidence type="ECO:0000256" key="3">
    <source>
        <dbReference type="ARBA" id="ARBA00004406"/>
    </source>
</evidence>
<dbReference type="GO" id="GO:0005789">
    <property type="term" value="C:endoplasmic reticulum membrane"/>
    <property type="evidence" value="ECO:0007669"/>
    <property type="project" value="UniProtKB-SubCell"/>
</dbReference>
<evidence type="ECO:0000256" key="9">
    <source>
        <dbReference type="ARBA" id="ARBA00023002"/>
    </source>
</evidence>
<evidence type="ECO:0000256" key="1">
    <source>
        <dbReference type="ARBA" id="ARBA00001971"/>
    </source>
</evidence>
<dbReference type="GO" id="GO:0016705">
    <property type="term" value="F:oxidoreductase activity, acting on paired donors, with incorporation or reduction of molecular oxygen"/>
    <property type="evidence" value="ECO:0007669"/>
    <property type="project" value="InterPro"/>
</dbReference>
<dbReference type="InterPro" id="IPR050196">
    <property type="entry name" value="Cytochrome_P450_Monoox"/>
</dbReference>
<evidence type="ECO:0000256" key="14">
    <source>
        <dbReference type="RuleBase" id="RU000461"/>
    </source>
</evidence>
<dbReference type="InterPro" id="IPR036396">
    <property type="entry name" value="Cyt_P450_sf"/>
</dbReference>
<keyword evidence="16" id="KW-1185">Reference proteome</keyword>
<dbReference type="Gene3D" id="1.10.630.10">
    <property type="entry name" value="Cytochrome P450"/>
    <property type="match status" value="1"/>
</dbReference>
<keyword evidence="11 14" id="KW-0503">Monooxygenase</keyword>
<evidence type="ECO:0000256" key="11">
    <source>
        <dbReference type="ARBA" id="ARBA00023033"/>
    </source>
</evidence>
<dbReference type="PRINTS" id="PR00463">
    <property type="entry name" value="EP450I"/>
</dbReference>
<evidence type="ECO:0000256" key="5">
    <source>
        <dbReference type="ARBA" id="ARBA00022617"/>
    </source>
</evidence>
<evidence type="ECO:0000313" key="17">
    <source>
        <dbReference type="RefSeq" id="XP_034254353.1"/>
    </source>
</evidence>
<name>A0A6P9A8J0_THRPL</name>
<comment type="subcellular location">
    <subcellularLocation>
        <location evidence="3">Endoplasmic reticulum membrane</location>
        <topology evidence="3">Peripheral membrane protein</topology>
    </subcellularLocation>
    <subcellularLocation>
        <location evidence="2">Microsome membrane</location>
        <topology evidence="2">Peripheral membrane protein</topology>
    </subcellularLocation>
</comment>
<dbReference type="InParanoid" id="A0A6P9A8J0"/>
<dbReference type="RefSeq" id="XP_034254353.1">
    <property type="nucleotide sequence ID" value="XM_034398462.1"/>
</dbReference>
<dbReference type="PANTHER" id="PTHR24291:SF189">
    <property type="entry name" value="CYTOCHROME P450 4C3-RELATED"/>
    <property type="match status" value="1"/>
</dbReference>
<organism evidence="17">
    <name type="scientific">Thrips palmi</name>
    <name type="common">Melon thrips</name>
    <dbReference type="NCBI Taxonomy" id="161013"/>
    <lineage>
        <taxon>Eukaryota</taxon>
        <taxon>Metazoa</taxon>
        <taxon>Ecdysozoa</taxon>
        <taxon>Arthropoda</taxon>
        <taxon>Hexapoda</taxon>
        <taxon>Insecta</taxon>
        <taxon>Pterygota</taxon>
        <taxon>Neoptera</taxon>
        <taxon>Paraneoptera</taxon>
        <taxon>Thysanoptera</taxon>
        <taxon>Terebrantia</taxon>
        <taxon>Thripoidea</taxon>
        <taxon>Thripidae</taxon>
        <taxon>Thrips</taxon>
    </lineage>
</organism>
<evidence type="ECO:0000256" key="15">
    <source>
        <dbReference type="SAM" id="MobiDB-lite"/>
    </source>
</evidence>
<dbReference type="SUPFAM" id="SSF48264">
    <property type="entry name" value="Cytochrome P450"/>
    <property type="match status" value="1"/>
</dbReference>
<keyword evidence="6 13" id="KW-0479">Metal-binding</keyword>
<evidence type="ECO:0000256" key="12">
    <source>
        <dbReference type="ARBA" id="ARBA00023136"/>
    </source>
</evidence>
<evidence type="ECO:0000256" key="10">
    <source>
        <dbReference type="ARBA" id="ARBA00023004"/>
    </source>
</evidence>
<dbReference type="PANTHER" id="PTHR24291">
    <property type="entry name" value="CYTOCHROME P450 FAMILY 4"/>
    <property type="match status" value="1"/>
</dbReference>
<feature type="region of interest" description="Disordered" evidence="15">
    <location>
        <begin position="424"/>
        <end position="443"/>
    </location>
</feature>
<keyword evidence="5 13" id="KW-0349">Heme</keyword>
<dbReference type="KEGG" id="tpal:117653089"/>
<evidence type="ECO:0000256" key="7">
    <source>
        <dbReference type="ARBA" id="ARBA00022824"/>
    </source>
</evidence>
<dbReference type="Proteomes" id="UP000515158">
    <property type="component" value="Unplaced"/>
</dbReference>
<proteinExistence type="inferred from homology"/>
<evidence type="ECO:0000256" key="13">
    <source>
        <dbReference type="PIRSR" id="PIRSR602401-1"/>
    </source>
</evidence>
<keyword evidence="9 14" id="KW-0560">Oxidoreductase</keyword>
<keyword evidence="8" id="KW-0492">Microsome</keyword>
<dbReference type="InterPro" id="IPR002401">
    <property type="entry name" value="Cyt_P450_E_grp-I"/>
</dbReference>
<sequence length="443" mass="49662">MALVRRHAPSFAFWCGPACFVVTAHPLDYEAVLTSRRFNDKSSWYPMLRAALGRGLIVLSGEPWRRHRKAVAPSLHQRVLAQNVQVFHRKARDVSDELLGPAAATGAPLDIKGFCDLVSMDAVCETILSADLSDDRDALKSFVDAKNDSCALVARRVCRPWLLLDLVYALTAEEREARRIEALTDRFVDEVIRRKRAERRDEGHADRQRSFLQHVLADSAAASLLSDEELREEAKAMVIAGEGTVANALSFTLLMLAMHPDVQQAVQQELQDVFGEDPGRGVTEHDLPHLELLERVVLETLRLFPLVAVFLRHVAEDTALPNFHMHRDPAWYPDPLRFDPDRFLPDQVRGRPPLSFAAFSAGPRSCIGQRYAIMYLKTVLSTVLRRYEVHRAPGDTRTVADLPVEIGVILSLDGGFPVTVSRRRETATTRSAESDAHLETINK</sequence>
<keyword evidence="7" id="KW-0256">Endoplasmic reticulum</keyword>
<dbReference type="PROSITE" id="PS00086">
    <property type="entry name" value="CYTOCHROME_P450"/>
    <property type="match status" value="1"/>
</dbReference>
<dbReference type="OrthoDB" id="1470350at2759"/>
<evidence type="ECO:0000256" key="8">
    <source>
        <dbReference type="ARBA" id="ARBA00022848"/>
    </source>
</evidence>
<dbReference type="GO" id="GO:0004497">
    <property type="term" value="F:monooxygenase activity"/>
    <property type="evidence" value="ECO:0007669"/>
    <property type="project" value="UniProtKB-KW"/>
</dbReference>
<dbReference type="GO" id="GO:0020037">
    <property type="term" value="F:heme binding"/>
    <property type="evidence" value="ECO:0007669"/>
    <property type="project" value="InterPro"/>
</dbReference>
<dbReference type="InterPro" id="IPR017972">
    <property type="entry name" value="Cyt_P450_CS"/>
</dbReference>
<gene>
    <name evidence="17" type="primary">LOC117653089</name>
</gene>
<dbReference type="PRINTS" id="PR00385">
    <property type="entry name" value="P450"/>
</dbReference>